<gene>
    <name evidence="1" type="ORF">DACRYDRAFT_21597</name>
</gene>
<protein>
    <submittedName>
        <fullName evidence="1">Uncharacterized protein</fullName>
    </submittedName>
</protein>
<proteinExistence type="predicted"/>
<evidence type="ECO:0000313" key="2">
    <source>
        <dbReference type="Proteomes" id="UP000030653"/>
    </source>
</evidence>
<dbReference type="HOGENOM" id="CLU_1372170_0_0_1"/>
<sequence length="199" mass="22534">MCIHLSRAAELSHNCLAWIYQLPDEQVRNVTIIALSSPADFTALRKLLVGSALRTSLYFLNTGLNTLSANDADATIIEFSVLQRLISWLPENRLQKRWPPLIFPLLRELIITCPEYSQSIPMIIESACTRLKHLRIDLKPGTTVISNEEQTQLTKSLGRLTDLRYLTLMLELDDYAPVLDAVLPPGHTPTSYSLFYHQS</sequence>
<name>M5FZE9_DACPD</name>
<dbReference type="GeneID" id="63687522"/>
<evidence type="ECO:0000313" key="1">
    <source>
        <dbReference type="EMBL" id="EJU03416.1"/>
    </source>
</evidence>
<dbReference type="RefSeq" id="XP_040630310.1">
    <property type="nucleotide sequence ID" value="XM_040772460.1"/>
</dbReference>
<keyword evidence="2" id="KW-1185">Reference proteome</keyword>
<dbReference type="EMBL" id="JH795860">
    <property type="protein sequence ID" value="EJU03416.1"/>
    <property type="molecule type" value="Genomic_DNA"/>
</dbReference>
<accession>M5FZE9</accession>
<organism evidence="1 2">
    <name type="scientific">Dacryopinax primogenitus (strain DJM 731)</name>
    <name type="common">Brown rot fungus</name>
    <dbReference type="NCBI Taxonomy" id="1858805"/>
    <lineage>
        <taxon>Eukaryota</taxon>
        <taxon>Fungi</taxon>
        <taxon>Dikarya</taxon>
        <taxon>Basidiomycota</taxon>
        <taxon>Agaricomycotina</taxon>
        <taxon>Dacrymycetes</taxon>
        <taxon>Dacrymycetales</taxon>
        <taxon>Dacrymycetaceae</taxon>
        <taxon>Dacryopinax</taxon>
    </lineage>
</organism>
<dbReference type="Proteomes" id="UP000030653">
    <property type="component" value="Unassembled WGS sequence"/>
</dbReference>
<reference evidence="1 2" key="1">
    <citation type="journal article" date="2012" name="Science">
        <title>The Paleozoic origin of enzymatic lignin decomposition reconstructed from 31 fungal genomes.</title>
        <authorList>
            <person name="Floudas D."/>
            <person name="Binder M."/>
            <person name="Riley R."/>
            <person name="Barry K."/>
            <person name="Blanchette R.A."/>
            <person name="Henrissat B."/>
            <person name="Martinez A.T."/>
            <person name="Otillar R."/>
            <person name="Spatafora J.W."/>
            <person name="Yadav J.S."/>
            <person name="Aerts A."/>
            <person name="Benoit I."/>
            <person name="Boyd A."/>
            <person name="Carlson A."/>
            <person name="Copeland A."/>
            <person name="Coutinho P.M."/>
            <person name="de Vries R.P."/>
            <person name="Ferreira P."/>
            <person name="Findley K."/>
            <person name="Foster B."/>
            <person name="Gaskell J."/>
            <person name="Glotzer D."/>
            <person name="Gorecki P."/>
            <person name="Heitman J."/>
            <person name="Hesse C."/>
            <person name="Hori C."/>
            <person name="Igarashi K."/>
            <person name="Jurgens J.A."/>
            <person name="Kallen N."/>
            <person name="Kersten P."/>
            <person name="Kohler A."/>
            <person name="Kuees U."/>
            <person name="Kumar T.K.A."/>
            <person name="Kuo A."/>
            <person name="LaButti K."/>
            <person name="Larrondo L.F."/>
            <person name="Lindquist E."/>
            <person name="Ling A."/>
            <person name="Lombard V."/>
            <person name="Lucas S."/>
            <person name="Lundell T."/>
            <person name="Martin R."/>
            <person name="McLaughlin D.J."/>
            <person name="Morgenstern I."/>
            <person name="Morin E."/>
            <person name="Murat C."/>
            <person name="Nagy L.G."/>
            <person name="Nolan M."/>
            <person name="Ohm R.A."/>
            <person name="Patyshakuliyeva A."/>
            <person name="Rokas A."/>
            <person name="Ruiz-Duenas F.J."/>
            <person name="Sabat G."/>
            <person name="Salamov A."/>
            <person name="Samejima M."/>
            <person name="Schmutz J."/>
            <person name="Slot J.C."/>
            <person name="St John F."/>
            <person name="Stenlid J."/>
            <person name="Sun H."/>
            <person name="Sun S."/>
            <person name="Syed K."/>
            <person name="Tsang A."/>
            <person name="Wiebenga A."/>
            <person name="Young D."/>
            <person name="Pisabarro A."/>
            <person name="Eastwood D.C."/>
            <person name="Martin F."/>
            <person name="Cullen D."/>
            <person name="Grigoriev I.V."/>
            <person name="Hibbett D.S."/>
        </authorList>
    </citation>
    <scope>NUCLEOTIDE SEQUENCE [LARGE SCALE GENOMIC DNA]</scope>
    <source>
        <strain evidence="1 2">DJM-731 SS1</strain>
    </source>
</reference>
<dbReference type="AlphaFoldDB" id="M5FZE9"/>